<feature type="chain" id="PRO_5025362445" evidence="1">
    <location>
        <begin position="21"/>
        <end position="234"/>
    </location>
</feature>
<dbReference type="AlphaFoldDB" id="A0A6A4GAG4"/>
<protein>
    <submittedName>
        <fullName evidence="2">Uncharacterized protein</fullName>
    </submittedName>
</protein>
<sequence>MASQIPYSLDLALFILTTAATCRSIGRQQEFTSLVCADRDQLDWNTPSATRIYSILGPVHDRRRNKHEGYLESHVSTFVDRAVRDSFFRFDLSFKFTYSVTDEFLLGNELVSLEFNVHVWRSNPDLTYAEIERAVVDNVAPDRYRPHRGDPYGENETVFDRGSGRMLRGRRNIVEETSFVLWFTSTTQERELAWMLDPILFTKNSSIVVATTNGRLSITHALTGPIVYWPILGG</sequence>
<keyword evidence="1" id="KW-0732">Signal</keyword>
<keyword evidence="3" id="KW-1185">Reference proteome</keyword>
<accession>A0A6A4GAG4</accession>
<name>A0A6A4GAG4_9AGAR</name>
<evidence type="ECO:0000313" key="3">
    <source>
        <dbReference type="Proteomes" id="UP000799118"/>
    </source>
</evidence>
<gene>
    <name evidence="2" type="ORF">BT96DRAFT_1010637</name>
</gene>
<dbReference type="EMBL" id="ML771539">
    <property type="protein sequence ID" value="KAE9382443.1"/>
    <property type="molecule type" value="Genomic_DNA"/>
</dbReference>
<organism evidence="2 3">
    <name type="scientific">Gymnopus androsaceus JB14</name>
    <dbReference type="NCBI Taxonomy" id="1447944"/>
    <lineage>
        <taxon>Eukaryota</taxon>
        <taxon>Fungi</taxon>
        <taxon>Dikarya</taxon>
        <taxon>Basidiomycota</taxon>
        <taxon>Agaricomycotina</taxon>
        <taxon>Agaricomycetes</taxon>
        <taxon>Agaricomycetidae</taxon>
        <taxon>Agaricales</taxon>
        <taxon>Marasmiineae</taxon>
        <taxon>Omphalotaceae</taxon>
        <taxon>Gymnopus</taxon>
    </lineage>
</organism>
<dbReference type="Proteomes" id="UP000799118">
    <property type="component" value="Unassembled WGS sequence"/>
</dbReference>
<evidence type="ECO:0000256" key="1">
    <source>
        <dbReference type="SAM" id="SignalP"/>
    </source>
</evidence>
<feature type="signal peptide" evidence="1">
    <location>
        <begin position="1"/>
        <end position="20"/>
    </location>
</feature>
<reference evidence="2" key="1">
    <citation type="journal article" date="2019" name="Environ. Microbiol.">
        <title>Fungal ecological strategies reflected in gene transcription - a case study of two litter decomposers.</title>
        <authorList>
            <person name="Barbi F."/>
            <person name="Kohler A."/>
            <person name="Barry K."/>
            <person name="Baskaran P."/>
            <person name="Daum C."/>
            <person name="Fauchery L."/>
            <person name="Ihrmark K."/>
            <person name="Kuo A."/>
            <person name="LaButti K."/>
            <person name="Lipzen A."/>
            <person name="Morin E."/>
            <person name="Grigoriev I.V."/>
            <person name="Henrissat B."/>
            <person name="Lindahl B."/>
            <person name="Martin F."/>
        </authorList>
    </citation>
    <scope>NUCLEOTIDE SEQUENCE</scope>
    <source>
        <strain evidence="2">JB14</strain>
    </source>
</reference>
<evidence type="ECO:0000313" key="2">
    <source>
        <dbReference type="EMBL" id="KAE9382443.1"/>
    </source>
</evidence>
<proteinExistence type="predicted"/>